<gene>
    <name evidence="2" type="ORF">NQ315_014075</name>
</gene>
<sequence length="157" mass="18791">MFEHFEEDNLFGDEDNIPLSELKRIWQTTGNIDETVEIVAPEWTNEHQDITMNDTQTYMENLEKQKYDLKNYEPVELFELFFDKNIIEHILVETNTYATQKNDHSFNMTEEDLKSFIGILVFTGYHTLPRKRSYWSLDDNLKVEIVTNSTDFYDIEE</sequence>
<evidence type="ECO:0000313" key="2">
    <source>
        <dbReference type="EMBL" id="KAJ8918208.1"/>
    </source>
</evidence>
<dbReference type="InterPro" id="IPR052638">
    <property type="entry name" value="PiggyBac_TE-derived"/>
</dbReference>
<proteinExistence type="predicted"/>
<evidence type="ECO:0000313" key="3">
    <source>
        <dbReference type="Proteomes" id="UP001159042"/>
    </source>
</evidence>
<accession>A0AAV8VV28</accession>
<dbReference type="GO" id="GO:0043565">
    <property type="term" value="F:sequence-specific DNA binding"/>
    <property type="evidence" value="ECO:0007669"/>
    <property type="project" value="TreeGrafter"/>
</dbReference>
<feature type="domain" description="PiggyBac transposable element-derived protein" evidence="1">
    <location>
        <begin position="74"/>
        <end position="146"/>
    </location>
</feature>
<dbReference type="Pfam" id="PF13843">
    <property type="entry name" value="DDE_Tnp_1_7"/>
    <property type="match status" value="1"/>
</dbReference>
<evidence type="ECO:0000259" key="1">
    <source>
        <dbReference type="Pfam" id="PF13843"/>
    </source>
</evidence>
<name>A0AAV8VV28_9CUCU</name>
<dbReference type="PANTHER" id="PTHR47055">
    <property type="entry name" value="DDE_TNP_1_7 DOMAIN-CONTAINING PROTEIN"/>
    <property type="match status" value="1"/>
</dbReference>
<organism evidence="2 3">
    <name type="scientific">Exocentrus adspersus</name>
    <dbReference type="NCBI Taxonomy" id="1586481"/>
    <lineage>
        <taxon>Eukaryota</taxon>
        <taxon>Metazoa</taxon>
        <taxon>Ecdysozoa</taxon>
        <taxon>Arthropoda</taxon>
        <taxon>Hexapoda</taxon>
        <taxon>Insecta</taxon>
        <taxon>Pterygota</taxon>
        <taxon>Neoptera</taxon>
        <taxon>Endopterygota</taxon>
        <taxon>Coleoptera</taxon>
        <taxon>Polyphaga</taxon>
        <taxon>Cucujiformia</taxon>
        <taxon>Chrysomeloidea</taxon>
        <taxon>Cerambycidae</taxon>
        <taxon>Lamiinae</taxon>
        <taxon>Acanthocinini</taxon>
        <taxon>Exocentrus</taxon>
    </lineage>
</organism>
<comment type="caution">
    <text evidence="2">The sequence shown here is derived from an EMBL/GenBank/DDBJ whole genome shotgun (WGS) entry which is preliminary data.</text>
</comment>
<dbReference type="InterPro" id="IPR029526">
    <property type="entry name" value="PGBD"/>
</dbReference>
<protein>
    <recommendedName>
        <fullName evidence="1">PiggyBac transposable element-derived protein domain-containing protein</fullName>
    </recommendedName>
</protein>
<reference evidence="2 3" key="1">
    <citation type="journal article" date="2023" name="Insect Mol. Biol.">
        <title>Genome sequencing provides insights into the evolution of gene families encoding plant cell wall-degrading enzymes in longhorned beetles.</title>
        <authorList>
            <person name="Shin N.R."/>
            <person name="Okamura Y."/>
            <person name="Kirsch R."/>
            <person name="Pauchet Y."/>
        </authorList>
    </citation>
    <scope>NUCLEOTIDE SEQUENCE [LARGE SCALE GENOMIC DNA]</scope>
    <source>
        <strain evidence="2">EAD_L_NR</strain>
    </source>
</reference>
<dbReference type="Proteomes" id="UP001159042">
    <property type="component" value="Unassembled WGS sequence"/>
</dbReference>
<dbReference type="AlphaFoldDB" id="A0AAV8VV28"/>
<keyword evidence="3" id="KW-1185">Reference proteome</keyword>
<dbReference type="EMBL" id="JANEYG010000027">
    <property type="protein sequence ID" value="KAJ8918208.1"/>
    <property type="molecule type" value="Genomic_DNA"/>
</dbReference>
<dbReference type="PANTHER" id="PTHR47055:SF3">
    <property type="entry name" value="PHORBOL-ESTER_DAG-TYPE DOMAIN-CONTAINING PROTEIN"/>
    <property type="match status" value="1"/>
</dbReference>